<proteinExistence type="predicted"/>
<accession>A0A392SMT4</accession>
<sequence>QPSFQKKSFAQALSNSVDVPENQFPNTSIKGDAVSIKITEEEYQLGIDESPW</sequence>
<keyword evidence="2" id="KW-1185">Reference proteome</keyword>
<protein>
    <submittedName>
        <fullName evidence="1">Uncharacterized protein</fullName>
    </submittedName>
</protein>
<evidence type="ECO:0000313" key="2">
    <source>
        <dbReference type="Proteomes" id="UP000265520"/>
    </source>
</evidence>
<organism evidence="1 2">
    <name type="scientific">Trifolium medium</name>
    <dbReference type="NCBI Taxonomy" id="97028"/>
    <lineage>
        <taxon>Eukaryota</taxon>
        <taxon>Viridiplantae</taxon>
        <taxon>Streptophyta</taxon>
        <taxon>Embryophyta</taxon>
        <taxon>Tracheophyta</taxon>
        <taxon>Spermatophyta</taxon>
        <taxon>Magnoliopsida</taxon>
        <taxon>eudicotyledons</taxon>
        <taxon>Gunneridae</taxon>
        <taxon>Pentapetalae</taxon>
        <taxon>rosids</taxon>
        <taxon>fabids</taxon>
        <taxon>Fabales</taxon>
        <taxon>Fabaceae</taxon>
        <taxon>Papilionoideae</taxon>
        <taxon>50 kb inversion clade</taxon>
        <taxon>NPAAA clade</taxon>
        <taxon>Hologalegina</taxon>
        <taxon>IRL clade</taxon>
        <taxon>Trifolieae</taxon>
        <taxon>Trifolium</taxon>
    </lineage>
</organism>
<name>A0A392SMT4_9FABA</name>
<evidence type="ECO:0000313" key="1">
    <source>
        <dbReference type="EMBL" id="MCI50208.1"/>
    </source>
</evidence>
<dbReference type="EMBL" id="LXQA010413040">
    <property type="protein sequence ID" value="MCI50208.1"/>
    <property type="molecule type" value="Genomic_DNA"/>
</dbReference>
<dbReference type="AlphaFoldDB" id="A0A392SMT4"/>
<reference evidence="1 2" key="1">
    <citation type="journal article" date="2018" name="Front. Plant Sci.">
        <title>Red Clover (Trifolium pratense) and Zigzag Clover (T. medium) - A Picture of Genomic Similarities and Differences.</title>
        <authorList>
            <person name="Dluhosova J."/>
            <person name="Istvanek J."/>
            <person name="Nedelnik J."/>
            <person name="Repkova J."/>
        </authorList>
    </citation>
    <scope>NUCLEOTIDE SEQUENCE [LARGE SCALE GENOMIC DNA]</scope>
    <source>
        <strain evidence="2">cv. 10/8</strain>
        <tissue evidence="1">Leaf</tissue>
    </source>
</reference>
<feature type="non-terminal residue" evidence="1">
    <location>
        <position position="1"/>
    </location>
</feature>
<comment type="caution">
    <text evidence="1">The sequence shown here is derived from an EMBL/GenBank/DDBJ whole genome shotgun (WGS) entry which is preliminary data.</text>
</comment>
<dbReference type="Proteomes" id="UP000265520">
    <property type="component" value="Unassembled WGS sequence"/>
</dbReference>